<dbReference type="Proteomes" id="UP001151529">
    <property type="component" value="Chromosome 10"/>
</dbReference>
<evidence type="ECO:0000313" key="1">
    <source>
        <dbReference type="EMBL" id="KAJ6721713.1"/>
    </source>
</evidence>
<organism evidence="1 2">
    <name type="scientific">Salix viminalis</name>
    <name type="common">Common osier</name>
    <name type="synonym">Basket willow</name>
    <dbReference type="NCBI Taxonomy" id="40686"/>
    <lineage>
        <taxon>Eukaryota</taxon>
        <taxon>Viridiplantae</taxon>
        <taxon>Streptophyta</taxon>
        <taxon>Embryophyta</taxon>
        <taxon>Tracheophyta</taxon>
        <taxon>Spermatophyta</taxon>
        <taxon>Magnoliopsida</taxon>
        <taxon>eudicotyledons</taxon>
        <taxon>Gunneridae</taxon>
        <taxon>Pentapetalae</taxon>
        <taxon>rosids</taxon>
        <taxon>fabids</taxon>
        <taxon>Malpighiales</taxon>
        <taxon>Salicaceae</taxon>
        <taxon>Saliceae</taxon>
        <taxon>Salix</taxon>
    </lineage>
</organism>
<evidence type="ECO:0000313" key="2">
    <source>
        <dbReference type="Proteomes" id="UP001151529"/>
    </source>
</evidence>
<dbReference type="EMBL" id="JAPFFL010000006">
    <property type="protein sequence ID" value="KAJ6721713.1"/>
    <property type="molecule type" value="Genomic_DNA"/>
</dbReference>
<gene>
    <name evidence="1" type="ORF">OIU85_024775</name>
</gene>
<accession>A0A9Q0U1M4</accession>
<reference evidence="1" key="2">
    <citation type="journal article" date="2023" name="Int. J. Mol. Sci.">
        <title>De Novo Assembly and Annotation of 11 Diverse Shrub Willow (Salix) Genomes Reveals Novel Gene Organization in Sex-Linked Regions.</title>
        <authorList>
            <person name="Hyden B."/>
            <person name="Feng K."/>
            <person name="Yates T.B."/>
            <person name="Jawdy S."/>
            <person name="Cereghino C."/>
            <person name="Smart L.B."/>
            <person name="Muchero W."/>
        </authorList>
    </citation>
    <scope>NUCLEOTIDE SEQUENCE [LARGE SCALE GENOMIC DNA]</scope>
    <source>
        <tissue evidence="1">Shoot tip</tissue>
    </source>
</reference>
<protein>
    <submittedName>
        <fullName evidence="1">RNA-BINDING (RRM/RBD/RNP MOTIFS) FAMILY PROTEIN</fullName>
    </submittedName>
</protein>
<name>A0A9Q0U1M4_SALVM</name>
<reference evidence="1" key="1">
    <citation type="submission" date="2022-11" db="EMBL/GenBank/DDBJ databases">
        <authorList>
            <person name="Hyden B.L."/>
            <person name="Feng K."/>
            <person name="Yates T."/>
            <person name="Jawdy S."/>
            <person name="Smart L.B."/>
            <person name="Muchero W."/>
        </authorList>
    </citation>
    <scope>NUCLEOTIDE SEQUENCE</scope>
    <source>
        <tissue evidence="1">Shoot tip</tissue>
    </source>
</reference>
<dbReference type="OrthoDB" id="10266058at2759"/>
<comment type="caution">
    <text evidence="1">The sequence shown here is derived from an EMBL/GenBank/DDBJ whole genome shotgun (WGS) entry which is preliminary data.</text>
</comment>
<dbReference type="AlphaFoldDB" id="A0A9Q0U1M4"/>
<keyword evidence="2" id="KW-1185">Reference proteome</keyword>
<sequence>MKPLSEVSPGALSTAMKVCTESIQLTQATHPMKRLYIENIPASASEKAVMDRLNNLFDFFRCQAYSRNPTMYKLHYTKRKGPSSCGISDSRGCFSSSLF</sequence>
<proteinExistence type="predicted"/>